<dbReference type="InterPro" id="IPR029063">
    <property type="entry name" value="SAM-dependent_MTases_sf"/>
</dbReference>
<dbReference type="EMBL" id="GG658170">
    <property type="protein sequence ID" value="EEO29491.1"/>
    <property type="molecule type" value="Genomic_DNA"/>
</dbReference>
<dbReference type="GO" id="GO:0030798">
    <property type="term" value="F:trans-aconitate 2-methyltransferase activity"/>
    <property type="evidence" value="ECO:0007669"/>
    <property type="project" value="UniProtKB-UniRule"/>
</dbReference>
<feature type="domain" description="Methyltransferase" evidence="6">
    <location>
        <begin position="36"/>
        <end position="125"/>
    </location>
</feature>
<dbReference type="HOGENOM" id="CLU_037990_5_2_4"/>
<dbReference type="GO" id="GO:0032259">
    <property type="term" value="P:methylation"/>
    <property type="evidence" value="ECO:0007669"/>
    <property type="project" value="UniProtKB-KW"/>
</dbReference>
<dbReference type="InterPro" id="IPR023506">
    <property type="entry name" value="Trans-aconitate_MeTrfase"/>
</dbReference>
<keyword evidence="3 5" id="KW-0808">Transferase</keyword>
<dbReference type="Gene3D" id="3.40.50.150">
    <property type="entry name" value="Vaccinia Virus protein VP39"/>
    <property type="match status" value="1"/>
</dbReference>
<protein>
    <recommendedName>
        <fullName evidence="5">Trans-aconitate 2-methyltransferase</fullName>
        <ecNumber evidence="5">2.1.1.144</ecNumber>
    </recommendedName>
</protein>
<proteinExistence type="inferred from homology"/>
<comment type="catalytic activity">
    <reaction evidence="5">
        <text>trans-aconitate + S-adenosyl-L-methionine = (E)-3-(methoxycarbonyl)pent-2-enedioate + S-adenosyl-L-homocysteine</text>
        <dbReference type="Rhea" id="RHEA:14969"/>
        <dbReference type="ChEBI" id="CHEBI:15708"/>
        <dbReference type="ChEBI" id="CHEBI:57470"/>
        <dbReference type="ChEBI" id="CHEBI:57856"/>
        <dbReference type="ChEBI" id="CHEBI:59789"/>
        <dbReference type="EC" id="2.1.1.144"/>
    </reaction>
</comment>
<dbReference type="Gene3D" id="1.10.150.290">
    <property type="entry name" value="S-adenosyl-L-methionine-dependent methyltransferases"/>
    <property type="match status" value="1"/>
</dbReference>
<dbReference type="AlphaFoldDB" id="C3X8G5"/>
<evidence type="ECO:0000313" key="7">
    <source>
        <dbReference type="EMBL" id="EEO29491.1"/>
    </source>
</evidence>
<dbReference type="Proteomes" id="UP000005089">
    <property type="component" value="Unassembled WGS sequence"/>
</dbReference>
<keyword evidence="4 5" id="KW-0949">S-adenosyl-L-methionine</keyword>
<dbReference type="SUPFAM" id="SSF53335">
    <property type="entry name" value="S-adenosyl-L-methionine-dependent methyltransferases"/>
    <property type="match status" value="1"/>
</dbReference>
<dbReference type="CDD" id="cd02440">
    <property type="entry name" value="AdoMet_MTases"/>
    <property type="match status" value="1"/>
</dbReference>
<organism evidence="7 8">
    <name type="scientific">Oxalobacter formigenes OXCC13</name>
    <dbReference type="NCBI Taxonomy" id="556269"/>
    <lineage>
        <taxon>Bacteria</taxon>
        <taxon>Pseudomonadati</taxon>
        <taxon>Pseudomonadota</taxon>
        <taxon>Betaproteobacteria</taxon>
        <taxon>Burkholderiales</taxon>
        <taxon>Oxalobacteraceae</taxon>
        <taxon>Oxalobacter</taxon>
    </lineage>
</organism>
<sequence>MEKDWNPELYLRFESERTRPAIELLSRIDISNPSVVADLGCGPGNSTALLAERWREASIVGVDSSFAMLEKARSQLPSCRFIEADIAGWQADTPCDVIFANASLQWVPGHEELIGRLVGQLAENGVLAVQMPDNLDEPSHALMREVAANGVWKKKIGDTSVLRTRLLSADRYYDLLVASGCRRVDMWKTVYFHVMSSAESIVEWLESTGLKPFLEPLAEQEKRDFLGRYLQKLRQAYPERRDGNVLLPFPRFFFVAMR</sequence>
<dbReference type="RefSeq" id="WP_005880016.1">
    <property type="nucleotide sequence ID" value="NZ_CP019430.1"/>
</dbReference>
<evidence type="ECO:0000256" key="1">
    <source>
        <dbReference type="ARBA" id="ARBA00022490"/>
    </source>
</evidence>
<accession>C3X8G5</accession>
<reference evidence="7 8" key="1">
    <citation type="submission" date="2009-02" db="EMBL/GenBank/DDBJ databases">
        <title>The Genome Sequence of Oxalobacter formigenes OXCC13.</title>
        <authorList>
            <consortium name="The Broad Institute Genome Sequencing Platform"/>
            <person name="Ward D."/>
            <person name="Young S.K."/>
            <person name="Kodira C.D."/>
            <person name="Zeng Q."/>
            <person name="Koehrsen M."/>
            <person name="Alvarado L."/>
            <person name="Berlin A."/>
            <person name="Borenstein D."/>
            <person name="Chen Z."/>
            <person name="Engels R."/>
            <person name="Freedman E."/>
            <person name="Gellesch M."/>
            <person name="Goldberg J."/>
            <person name="Griggs A."/>
            <person name="Gujja S."/>
            <person name="Heiman D."/>
            <person name="Hepburn T."/>
            <person name="Howarth C."/>
            <person name="Jen D."/>
            <person name="Larson L."/>
            <person name="Lewis B."/>
            <person name="Mehta T."/>
            <person name="Park D."/>
            <person name="Pearson M."/>
            <person name="Roberts A."/>
            <person name="Saif S."/>
            <person name="Shea T."/>
            <person name="Shenoy N."/>
            <person name="Sisk P."/>
            <person name="Stolte C."/>
            <person name="Sykes S."/>
            <person name="Walk T."/>
            <person name="White J."/>
            <person name="Yandava C."/>
            <person name="Allison M.J."/>
            <person name="Lander E."/>
            <person name="Nusbaum C."/>
            <person name="Galagan J."/>
            <person name="Birren B."/>
        </authorList>
    </citation>
    <scope>NUCLEOTIDE SEQUENCE [LARGE SCALE GENOMIC DNA]</scope>
    <source>
        <strain evidence="7 8">OXCC13</strain>
    </source>
</reference>
<name>C3X8G5_OXAFO</name>
<dbReference type="eggNOG" id="COG4106">
    <property type="taxonomic scope" value="Bacteria"/>
</dbReference>
<dbReference type="OrthoDB" id="9795085at2"/>
<dbReference type="STRING" id="847.BRW83_1726"/>
<dbReference type="GO" id="GO:0005737">
    <property type="term" value="C:cytoplasm"/>
    <property type="evidence" value="ECO:0007669"/>
    <property type="project" value="UniProtKB-SubCell"/>
</dbReference>
<dbReference type="InterPro" id="IPR041698">
    <property type="entry name" value="Methyltransf_25"/>
</dbReference>
<gene>
    <name evidence="5" type="primary">tam</name>
    <name evidence="7" type="ORF">OFBG_00519</name>
</gene>
<evidence type="ECO:0000313" key="8">
    <source>
        <dbReference type="Proteomes" id="UP000005089"/>
    </source>
</evidence>
<evidence type="ECO:0000259" key="6">
    <source>
        <dbReference type="Pfam" id="PF13649"/>
    </source>
</evidence>
<dbReference type="PANTHER" id="PTHR43861:SF1">
    <property type="entry name" value="TRANS-ACONITATE 2-METHYLTRANSFERASE"/>
    <property type="match status" value="1"/>
</dbReference>
<dbReference type="HAMAP" id="MF_00560">
    <property type="entry name" value="Tran_acon_Me_trans"/>
    <property type="match status" value="1"/>
</dbReference>
<evidence type="ECO:0000256" key="3">
    <source>
        <dbReference type="ARBA" id="ARBA00022679"/>
    </source>
</evidence>
<dbReference type="Pfam" id="PF13649">
    <property type="entry name" value="Methyltransf_25"/>
    <property type="match status" value="1"/>
</dbReference>
<dbReference type="NCBIfam" id="NF002463">
    <property type="entry name" value="PRK01683.1"/>
    <property type="match status" value="1"/>
</dbReference>
<keyword evidence="2 5" id="KW-0489">Methyltransferase</keyword>
<keyword evidence="1 5" id="KW-0963">Cytoplasm</keyword>
<dbReference type="PANTHER" id="PTHR43861">
    <property type="entry name" value="TRANS-ACONITATE 2-METHYLTRANSFERASE-RELATED"/>
    <property type="match status" value="1"/>
</dbReference>
<comment type="similarity">
    <text evidence="5">Belongs to the methyltransferase superfamily. Tam family.</text>
</comment>
<comment type="function">
    <text evidence="5">Catalyzes the S-adenosylmethionine monomethyl esterification of trans-aconitate.</text>
</comment>
<keyword evidence="8" id="KW-1185">Reference proteome</keyword>
<evidence type="ECO:0000256" key="5">
    <source>
        <dbReference type="HAMAP-Rule" id="MF_00560"/>
    </source>
</evidence>
<evidence type="ECO:0000256" key="4">
    <source>
        <dbReference type="ARBA" id="ARBA00022691"/>
    </source>
</evidence>
<dbReference type="GeneID" id="77135567"/>
<evidence type="ECO:0000256" key="2">
    <source>
        <dbReference type="ARBA" id="ARBA00022603"/>
    </source>
</evidence>
<dbReference type="InterPro" id="IPR023149">
    <property type="entry name" value="Trans_acon_MeTrfase_C"/>
</dbReference>
<comment type="subcellular location">
    <subcellularLocation>
        <location evidence="5">Cytoplasm</location>
    </subcellularLocation>
</comment>
<dbReference type="EC" id="2.1.1.144" evidence="5"/>